<accession>A0A6G1XAG4</accession>
<dbReference type="AlphaFoldDB" id="A0A6G1XAG4"/>
<evidence type="ECO:0000313" key="10">
    <source>
        <dbReference type="EMBL" id="MRG87870.1"/>
    </source>
</evidence>
<feature type="transmembrane region" description="Helical" evidence="9">
    <location>
        <begin position="44"/>
        <end position="67"/>
    </location>
</feature>
<comment type="function">
    <text evidence="9">Component of the transport system for branched-chain amino acids.</text>
</comment>
<proteinExistence type="inferred from homology"/>
<comment type="similarity">
    <text evidence="2 9">Belongs to the branched chain amino acid transporter family.</text>
</comment>
<feature type="transmembrane region" description="Helical" evidence="9">
    <location>
        <begin position="340"/>
        <end position="364"/>
    </location>
</feature>
<feature type="transmembrane region" description="Helical" evidence="9">
    <location>
        <begin position="193"/>
        <end position="210"/>
    </location>
</feature>
<dbReference type="InterPro" id="IPR004685">
    <property type="entry name" value="Brnchd-chn_aa_trnsp_Livcs"/>
</dbReference>
<comment type="caution">
    <text evidence="9">Lacks conserved residue(s) required for the propagation of feature annotation.</text>
</comment>
<sequence>MKQKLPTRELLALGFFMFALFLGAGNIIFPPILGQQAGESLWPAVFGFLATGVGLPLLAIIAVSAGGNLDNLARRVSPGFQYIFPFIIYLAIGPFFGIPRTGTVAYEIGVLPFLPEDSGGGLFIFTLIFFAITFWLALNPAKLVDRIGKLITPILFALIVIIAIKGFSSPMDPIGQPLGKYIQNAFFSGFNEGYLTMDAIAALVFGLVIINRIKEKGLTEVADIRSYTIKAGVIAGIGLSFVYITLAYMGATSVDTVGLQDNGGAVLAAVASHLFGPYGSIILAVVIIGACLTTSIGLVSACGEFLSQRIKGISYRAMITIICLFSLTMANLGLSQLIAVSLPVLTAIYPVAIVLILLSLVHAIKAVPRKVYLGGIIGAAIVSIYDGFISAGFEIEMVTEWTSYLPFMANGVGWIVPSFIGMLLGFISHGLQRNG</sequence>
<feature type="transmembrane region" description="Helical" evidence="9">
    <location>
        <begin position="79"/>
        <end position="98"/>
    </location>
</feature>
<dbReference type="RefSeq" id="WP_153729762.1">
    <property type="nucleotide sequence ID" value="NZ_WJNH01000013.1"/>
</dbReference>
<feature type="transmembrane region" description="Helical" evidence="9">
    <location>
        <begin position="150"/>
        <end position="168"/>
    </location>
</feature>
<dbReference type="GO" id="GO:0015190">
    <property type="term" value="F:L-leucine transmembrane transporter activity"/>
    <property type="evidence" value="ECO:0007669"/>
    <property type="project" value="TreeGrafter"/>
</dbReference>
<dbReference type="GO" id="GO:0015188">
    <property type="term" value="F:L-isoleucine transmembrane transporter activity"/>
    <property type="evidence" value="ECO:0007669"/>
    <property type="project" value="TreeGrafter"/>
</dbReference>
<reference evidence="10 11" key="1">
    <citation type="submission" date="2019-11" db="EMBL/GenBank/DDBJ databases">
        <authorList>
            <person name="Li J."/>
        </authorList>
    </citation>
    <scope>NUCLEOTIDE SEQUENCE [LARGE SCALE GENOMIC DNA]</scope>
    <source>
        <strain evidence="10 11">J4</strain>
    </source>
</reference>
<comment type="caution">
    <text evidence="10">The sequence shown here is derived from an EMBL/GenBank/DDBJ whole genome shotgun (WGS) entry which is preliminary data.</text>
</comment>
<keyword evidence="3 9" id="KW-0813">Transport</keyword>
<keyword evidence="8 9" id="KW-0472">Membrane</keyword>
<evidence type="ECO:0000256" key="7">
    <source>
        <dbReference type="ARBA" id="ARBA00022989"/>
    </source>
</evidence>
<evidence type="ECO:0000256" key="9">
    <source>
        <dbReference type="RuleBase" id="RU362122"/>
    </source>
</evidence>
<keyword evidence="4" id="KW-1003">Cell membrane</keyword>
<dbReference type="PANTHER" id="PTHR30588:SF8">
    <property type="entry name" value="BRANCHED-CHAIN AMINO ACID PERMEASE BRAB"/>
    <property type="match status" value="1"/>
</dbReference>
<organism evidence="10 11">
    <name type="scientific">Salinibacillus xinjiangensis</name>
    <dbReference type="NCBI Taxonomy" id="1229268"/>
    <lineage>
        <taxon>Bacteria</taxon>
        <taxon>Bacillati</taxon>
        <taxon>Bacillota</taxon>
        <taxon>Bacilli</taxon>
        <taxon>Bacillales</taxon>
        <taxon>Bacillaceae</taxon>
        <taxon>Salinibacillus</taxon>
    </lineage>
</organism>
<feature type="transmembrane region" description="Helical" evidence="9">
    <location>
        <begin position="371"/>
        <end position="391"/>
    </location>
</feature>
<evidence type="ECO:0000256" key="5">
    <source>
        <dbReference type="ARBA" id="ARBA00022692"/>
    </source>
</evidence>
<comment type="subcellular location">
    <subcellularLocation>
        <location evidence="1 9">Cell membrane</location>
        <topology evidence="1 9">Multi-pass membrane protein</topology>
    </subcellularLocation>
</comment>
<name>A0A6G1XAG4_9BACI</name>
<dbReference type="EMBL" id="WJNH01000013">
    <property type="protein sequence ID" value="MRG87870.1"/>
    <property type="molecule type" value="Genomic_DNA"/>
</dbReference>
<evidence type="ECO:0000313" key="11">
    <source>
        <dbReference type="Proteomes" id="UP000480185"/>
    </source>
</evidence>
<evidence type="ECO:0000256" key="2">
    <source>
        <dbReference type="ARBA" id="ARBA00008540"/>
    </source>
</evidence>
<evidence type="ECO:0000256" key="3">
    <source>
        <dbReference type="ARBA" id="ARBA00022448"/>
    </source>
</evidence>
<dbReference type="GO" id="GO:0005304">
    <property type="term" value="F:L-valine transmembrane transporter activity"/>
    <property type="evidence" value="ECO:0007669"/>
    <property type="project" value="TreeGrafter"/>
</dbReference>
<protein>
    <recommendedName>
        <fullName evidence="9">Branched-chain amino acid transport system carrier protein</fullName>
    </recommendedName>
</protein>
<dbReference type="GO" id="GO:0015820">
    <property type="term" value="P:L-leucine transport"/>
    <property type="evidence" value="ECO:0007669"/>
    <property type="project" value="TreeGrafter"/>
</dbReference>
<dbReference type="OrthoDB" id="9783920at2"/>
<feature type="transmembrane region" description="Helical" evidence="9">
    <location>
        <begin position="313"/>
        <end position="334"/>
    </location>
</feature>
<feature type="transmembrane region" description="Helical" evidence="9">
    <location>
        <begin position="231"/>
        <end position="251"/>
    </location>
</feature>
<feature type="transmembrane region" description="Helical" evidence="9">
    <location>
        <begin position="118"/>
        <end position="138"/>
    </location>
</feature>
<dbReference type="GO" id="GO:0015818">
    <property type="term" value="P:isoleucine transport"/>
    <property type="evidence" value="ECO:0007669"/>
    <property type="project" value="TreeGrafter"/>
</dbReference>
<keyword evidence="5 9" id="KW-0812">Transmembrane</keyword>
<gene>
    <name evidence="10" type="primary">brnQ</name>
    <name evidence="10" type="ORF">GH754_16520</name>
</gene>
<keyword evidence="11" id="KW-1185">Reference proteome</keyword>
<feature type="transmembrane region" description="Helical" evidence="9">
    <location>
        <begin position="281"/>
        <end position="301"/>
    </location>
</feature>
<evidence type="ECO:0000256" key="4">
    <source>
        <dbReference type="ARBA" id="ARBA00022475"/>
    </source>
</evidence>
<dbReference type="NCBIfam" id="TIGR00796">
    <property type="entry name" value="livcs"/>
    <property type="match status" value="1"/>
</dbReference>
<evidence type="ECO:0000256" key="6">
    <source>
        <dbReference type="ARBA" id="ARBA00022970"/>
    </source>
</evidence>
<evidence type="ECO:0000256" key="8">
    <source>
        <dbReference type="ARBA" id="ARBA00023136"/>
    </source>
</evidence>
<feature type="transmembrane region" description="Helical" evidence="9">
    <location>
        <begin position="411"/>
        <end position="431"/>
    </location>
</feature>
<dbReference type="GO" id="GO:0005886">
    <property type="term" value="C:plasma membrane"/>
    <property type="evidence" value="ECO:0007669"/>
    <property type="project" value="UniProtKB-SubCell"/>
</dbReference>
<keyword evidence="6 9" id="KW-0029">Amino-acid transport</keyword>
<dbReference type="PANTHER" id="PTHR30588">
    <property type="entry name" value="BRANCHED-CHAIN AMINO ACID TRANSPORT SYSTEM 2 CARRIER PROTEIN"/>
    <property type="match status" value="1"/>
</dbReference>
<dbReference type="Pfam" id="PF05525">
    <property type="entry name" value="Branch_AA_trans"/>
    <property type="match status" value="1"/>
</dbReference>
<evidence type="ECO:0000256" key="1">
    <source>
        <dbReference type="ARBA" id="ARBA00004651"/>
    </source>
</evidence>
<dbReference type="Proteomes" id="UP000480185">
    <property type="component" value="Unassembled WGS sequence"/>
</dbReference>
<keyword evidence="7 9" id="KW-1133">Transmembrane helix</keyword>